<organism evidence="1 2">
    <name type="scientific">Camellia sinensis</name>
    <name type="common">Tea plant</name>
    <name type="synonym">Thea sinensis</name>
    <dbReference type="NCBI Taxonomy" id="4442"/>
    <lineage>
        <taxon>Eukaryota</taxon>
        <taxon>Viridiplantae</taxon>
        <taxon>Streptophyta</taxon>
        <taxon>Embryophyta</taxon>
        <taxon>Tracheophyta</taxon>
        <taxon>Spermatophyta</taxon>
        <taxon>Magnoliopsida</taxon>
        <taxon>eudicotyledons</taxon>
        <taxon>Gunneridae</taxon>
        <taxon>Pentapetalae</taxon>
        <taxon>asterids</taxon>
        <taxon>Ericales</taxon>
        <taxon>Theaceae</taxon>
        <taxon>Camellia</taxon>
    </lineage>
</organism>
<sequence length="63" mass="7103">MHLNQSIKTHLLIKQQSHMMMQFGQMRNGSDRIRMLHELAELRLPSGTCTKSSRKDPGGGVPS</sequence>
<protein>
    <submittedName>
        <fullName evidence="1">Uncharacterized protein</fullName>
    </submittedName>
</protein>
<keyword evidence="2" id="KW-1185">Reference proteome</keyword>
<gene>
    <name evidence="1" type="ORF">HYC85_030577</name>
</gene>
<name>A0A7J7G563_CAMSI</name>
<comment type="caution">
    <text evidence="1">The sequence shown here is derived from an EMBL/GenBank/DDBJ whole genome shotgun (WGS) entry which is preliminary data.</text>
</comment>
<proteinExistence type="predicted"/>
<dbReference type="AlphaFoldDB" id="A0A7J7G563"/>
<evidence type="ECO:0000313" key="1">
    <source>
        <dbReference type="EMBL" id="KAF5934406.1"/>
    </source>
</evidence>
<dbReference type="EMBL" id="JACBKZ010000014">
    <property type="protein sequence ID" value="KAF5934406.1"/>
    <property type="molecule type" value="Genomic_DNA"/>
</dbReference>
<reference evidence="1 2" key="2">
    <citation type="submission" date="2020-07" db="EMBL/GenBank/DDBJ databases">
        <title>Genome assembly of wild tea tree DASZ reveals pedigree and selection history of tea varieties.</title>
        <authorList>
            <person name="Zhang W."/>
        </authorList>
    </citation>
    <scope>NUCLEOTIDE SEQUENCE [LARGE SCALE GENOMIC DNA]</scope>
    <source>
        <strain evidence="2">cv. G240</strain>
        <tissue evidence="1">Leaf</tissue>
    </source>
</reference>
<evidence type="ECO:0000313" key="2">
    <source>
        <dbReference type="Proteomes" id="UP000593564"/>
    </source>
</evidence>
<accession>A0A7J7G563</accession>
<dbReference type="Proteomes" id="UP000593564">
    <property type="component" value="Unassembled WGS sequence"/>
</dbReference>
<reference evidence="2" key="1">
    <citation type="journal article" date="2020" name="Nat. Commun.">
        <title>Genome assembly of wild tea tree DASZ reveals pedigree and selection history of tea varieties.</title>
        <authorList>
            <person name="Zhang W."/>
            <person name="Zhang Y."/>
            <person name="Qiu H."/>
            <person name="Guo Y."/>
            <person name="Wan H."/>
            <person name="Zhang X."/>
            <person name="Scossa F."/>
            <person name="Alseekh S."/>
            <person name="Zhang Q."/>
            <person name="Wang P."/>
            <person name="Xu L."/>
            <person name="Schmidt M.H."/>
            <person name="Jia X."/>
            <person name="Li D."/>
            <person name="Zhu A."/>
            <person name="Guo F."/>
            <person name="Chen W."/>
            <person name="Ni D."/>
            <person name="Usadel B."/>
            <person name="Fernie A.R."/>
            <person name="Wen W."/>
        </authorList>
    </citation>
    <scope>NUCLEOTIDE SEQUENCE [LARGE SCALE GENOMIC DNA]</scope>
    <source>
        <strain evidence="2">cv. G240</strain>
    </source>
</reference>